<sequence length="708" mass="78407">MDTHVAVGSVYANASAFGITLNVLAVWSIITHGLKQPFSPVYILYLQPLITDIVFELIYLCYLAPSIIIQANLIAPPVGHYLSEIVDLAQSYCWFNNSLSQVALAVNRFIAIVLLRSHWFTRSLSIGVSLLQHLAALFLAAALQFILPCCRHKDKPSVNTGSFRIEFSYATFGYGEIVLPGVPNYAFAYVNMPVKIGCSVVPLLIYCSNPSWGLLLMIQVGDTRRVAQADGRGFSKLEVEESGGERRPLVVSARMEKEFSILHSCAVFIAFRARRRLFKLQSLGHQNRGKQEMRFAAQFAAISLVYVFASFSFTIVKQTVVLPQSASQWTKAIAVVLALINSTSNAVFYLLNDARKEAQEVLPNAVPAPLEARIERVGSVYAVASALGIALNVLAVCSIISHRKLKKTNQFSPLYILYLQPLITDIIFGLIYLCYLAPSIIIQAHLIGSPAGPYLAVAIDAIESYGWFSNSLSQVSLAVNRFVVIVVRRSDLFTRGLSVVVSLLQHVLAIVLAAAVQFLLPCCRIEFAYASYGYDEVVLPGVANYAEYVNLPVKVVCSAVPFLIYCSIAVFVHTMNRQLQSPERRRRRRKELKFAAQFAGISLGYIFASFSFTFLKHSFPEDSRWLKTITVVLALLNSMSNAIFYLLNEANETSSSILPILLRKKQPNKVHVYTSAVSPDWQLAVSMLRMKAKLMSGRARAAATDATH</sequence>
<name>A0A2A6CHY0_PRIPA</name>
<keyword evidence="2" id="KW-0812">Transmembrane</keyword>
<evidence type="ECO:0000256" key="2">
    <source>
        <dbReference type="ARBA" id="ARBA00022692"/>
    </source>
</evidence>
<protein>
    <submittedName>
        <fullName evidence="5">G protein-coupled receptor</fullName>
    </submittedName>
</protein>
<evidence type="ECO:0000313" key="5">
    <source>
        <dbReference type="EnsemblMetazoa" id="PPA06268.1"/>
    </source>
</evidence>
<dbReference type="Gene3D" id="1.20.1070.10">
    <property type="entry name" value="Rhodopsin 7-helix transmembrane proteins"/>
    <property type="match status" value="2"/>
</dbReference>
<evidence type="ECO:0000256" key="1">
    <source>
        <dbReference type="ARBA" id="ARBA00004370"/>
    </source>
</evidence>
<reference evidence="6" key="1">
    <citation type="journal article" date="2008" name="Nat. Genet.">
        <title>The Pristionchus pacificus genome provides a unique perspective on nematode lifestyle and parasitism.</title>
        <authorList>
            <person name="Dieterich C."/>
            <person name="Clifton S.W."/>
            <person name="Schuster L.N."/>
            <person name="Chinwalla A."/>
            <person name="Delehaunty K."/>
            <person name="Dinkelacker I."/>
            <person name="Fulton L."/>
            <person name="Fulton R."/>
            <person name="Godfrey J."/>
            <person name="Minx P."/>
            <person name="Mitreva M."/>
            <person name="Roeseler W."/>
            <person name="Tian H."/>
            <person name="Witte H."/>
            <person name="Yang S.P."/>
            <person name="Wilson R.K."/>
            <person name="Sommer R.J."/>
        </authorList>
    </citation>
    <scope>NUCLEOTIDE SEQUENCE [LARGE SCALE GENOMIC DNA]</scope>
    <source>
        <strain evidence="6">PS312</strain>
    </source>
</reference>
<gene>
    <name evidence="5" type="primary">WBGene00095822</name>
</gene>
<accession>A0A8R1U780</accession>
<dbReference type="GO" id="GO:0016020">
    <property type="term" value="C:membrane"/>
    <property type="evidence" value="ECO:0007669"/>
    <property type="project" value="UniProtKB-SubCell"/>
</dbReference>
<evidence type="ECO:0000256" key="3">
    <source>
        <dbReference type="ARBA" id="ARBA00022989"/>
    </source>
</evidence>
<keyword evidence="6" id="KW-1185">Reference proteome</keyword>
<keyword evidence="3" id="KW-1133">Transmembrane helix</keyword>
<evidence type="ECO:0000256" key="4">
    <source>
        <dbReference type="ARBA" id="ARBA00023136"/>
    </source>
</evidence>
<dbReference type="PANTHER" id="PTHR22718">
    <property type="entry name" value="SERPENTINE RECEPTOR, CLASS X"/>
    <property type="match status" value="1"/>
</dbReference>
<dbReference type="PANTHER" id="PTHR22718:SF11">
    <property type="entry name" value="7TM GPCR SERPENTINE RECEPTOR CLASS X (SRX) DOMAIN-CONTAINING PROTEIN"/>
    <property type="match status" value="1"/>
</dbReference>
<dbReference type="AlphaFoldDB" id="A0A2A6CHY0"/>
<keyword evidence="4" id="KW-0472">Membrane</keyword>
<dbReference type="Pfam" id="PF10328">
    <property type="entry name" value="7TM_GPCR_Srx"/>
    <property type="match status" value="2"/>
</dbReference>
<dbReference type="OrthoDB" id="5846501at2759"/>
<dbReference type="PROSITE" id="PS00237">
    <property type="entry name" value="G_PROTEIN_RECEP_F1_1"/>
    <property type="match status" value="1"/>
</dbReference>
<organism evidence="5 6">
    <name type="scientific">Pristionchus pacificus</name>
    <name type="common">Parasitic nematode worm</name>
    <dbReference type="NCBI Taxonomy" id="54126"/>
    <lineage>
        <taxon>Eukaryota</taxon>
        <taxon>Metazoa</taxon>
        <taxon>Ecdysozoa</taxon>
        <taxon>Nematoda</taxon>
        <taxon>Chromadorea</taxon>
        <taxon>Rhabditida</taxon>
        <taxon>Rhabditina</taxon>
        <taxon>Diplogasteromorpha</taxon>
        <taxon>Diplogasteroidea</taxon>
        <taxon>Neodiplogasteridae</taxon>
        <taxon>Pristionchus</taxon>
    </lineage>
</organism>
<dbReference type="CDD" id="cd00637">
    <property type="entry name" value="7tm_classA_rhodopsin-like"/>
    <property type="match status" value="1"/>
</dbReference>
<dbReference type="GO" id="GO:0004930">
    <property type="term" value="F:G protein-coupled receptor activity"/>
    <property type="evidence" value="ECO:0007669"/>
    <property type="project" value="InterPro"/>
</dbReference>
<dbReference type="PROSITE" id="PS50262">
    <property type="entry name" value="G_PROTEIN_RECEP_F1_2"/>
    <property type="match status" value="2"/>
</dbReference>
<dbReference type="InterPro" id="IPR019430">
    <property type="entry name" value="7TM_GPCR_serpentine_rcpt_Srx"/>
</dbReference>
<accession>A0A2A6CHY0</accession>
<dbReference type="Proteomes" id="UP000005239">
    <property type="component" value="Unassembled WGS sequence"/>
</dbReference>
<dbReference type="SUPFAM" id="SSF81321">
    <property type="entry name" value="Family A G protein-coupled receptor-like"/>
    <property type="match status" value="3"/>
</dbReference>
<dbReference type="EnsemblMetazoa" id="PPA06268.1">
    <property type="protein sequence ID" value="PPA06268.1"/>
    <property type="gene ID" value="WBGene00095822"/>
</dbReference>
<dbReference type="InterPro" id="IPR000276">
    <property type="entry name" value="GPCR_Rhodpsn"/>
</dbReference>
<reference evidence="5" key="2">
    <citation type="submission" date="2022-06" db="UniProtKB">
        <authorList>
            <consortium name="EnsemblMetazoa"/>
        </authorList>
    </citation>
    <scope>IDENTIFICATION</scope>
    <source>
        <strain evidence="5">PS312</strain>
    </source>
</reference>
<dbReference type="InterPro" id="IPR017452">
    <property type="entry name" value="GPCR_Rhodpsn_7TM"/>
</dbReference>
<evidence type="ECO:0000313" key="6">
    <source>
        <dbReference type="Proteomes" id="UP000005239"/>
    </source>
</evidence>
<proteinExistence type="predicted"/>
<comment type="subcellular location">
    <subcellularLocation>
        <location evidence="1">Membrane</location>
    </subcellularLocation>
</comment>